<dbReference type="GO" id="GO:0006950">
    <property type="term" value="P:response to stress"/>
    <property type="evidence" value="ECO:0007669"/>
    <property type="project" value="TreeGrafter"/>
</dbReference>
<sequence>MNHSLLMVNILQAFYWFDEALQAAMKAQGVTSLNRTQSLVLSVIANGEHRASRIARQLGISRQAINQVLNSLNALGIIVSRPDPKDSRALLVEFSEEAAVLREVGIKALQRIENELAGRIGADKVDGLREALAVEWGPPPT</sequence>
<dbReference type="PANTHER" id="PTHR33164">
    <property type="entry name" value="TRANSCRIPTIONAL REGULATOR, MARR FAMILY"/>
    <property type="match status" value="1"/>
</dbReference>
<dbReference type="SUPFAM" id="SSF46785">
    <property type="entry name" value="Winged helix' DNA-binding domain"/>
    <property type="match status" value="1"/>
</dbReference>
<dbReference type="PANTHER" id="PTHR33164:SF43">
    <property type="entry name" value="HTH-TYPE TRANSCRIPTIONAL REPRESSOR YETL"/>
    <property type="match status" value="1"/>
</dbReference>
<keyword evidence="3" id="KW-1185">Reference proteome</keyword>
<name>A0A397NNH7_9SPHN</name>
<dbReference type="InterPro" id="IPR000835">
    <property type="entry name" value="HTH_MarR-typ"/>
</dbReference>
<dbReference type="GO" id="GO:0003700">
    <property type="term" value="F:DNA-binding transcription factor activity"/>
    <property type="evidence" value="ECO:0007669"/>
    <property type="project" value="InterPro"/>
</dbReference>
<dbReference type="SMART" id="SM00347">
    <property type="entry name" value="HTH_MARR"/>
    <property type="match status" value="1"/>
</dbReference>
<dbReference type="InterPro" id="IPR011991">
    <property type="entry name" value="ArsR-like_HTH"/>
</dbReference>
<dbReference type="Pfam" id="PF12802">
    <property type="entry name" value="MarR_2"/>
    <property type="match status" value="1"/>
</dbReference>
<evidence type="ECO:0000313" key="2">
    <source>
        <dbReference type="EMBL" id="RIA37968.1"/>
    </source>
</evidence>
<evidence type="ECO:0000313" key="3">
    <source>
        <dbReference type="Proteomes" id="UP000266568"/>
    </source>
</evidence>
<dbReference type="EMBL" id="QXDC01000004">
    <property type="protein sequence ID" value="RIA37968.1"/>
    <property type="molecule type" value="Genomic_DNA"/>
</dbReference>
<dbReference type="AlphaFoldDB" id="A0A397NNH7"/>
<dbReference type="RefSeq" id="WP_119037200.1">
    <property type="nucleotide sequence ID" value="NZ_QXDC01000004.1"/>
</dbReference>
<dbReference type="CDD" id="cd00090">
    <property type="entry name" value="HTH_ARSR"/>
    <property type="match status" value="1"/>
</dbReference>
<dbReference type="InterPro" id="IPR039422">
    <property type="entry name" value="MarR/SlyA-like"/>
</dbReference>
<gene>
    <name evidence="2" type="ORF">DFR49_3858</name>
</gene>
<accession>A0A397NNH7</accession>
<dbReference type="PROSITE" id="PS50995">
    <property type="entry name" value="HTH_MARR_2"/>
    <property type="match status" value="1"/>
</dbReference>
<organism evidence="2 3">
    <name type="scientific">Hephaestia caeni</name>
    <dbReference type="NCBI Taxonomy" id="645617"/>
    <lineage>
        <taxon>Bacteria</taxon>
        <taxon>Pseudomonadati</taxon>
        <taxon>Pseudomonadota</taxon>
        <taxon>Alphaproteobacteria</taxon>
        <taxon>Sphingomonadales</taxon>
        <taxon>Sphingomonadaceae</taxon>
        <taxon>Hephaestia</taxon>
    </lineage>
</organism>
<feature type="domain" description="HTH marR-type" evidence="1">
    <location>
        <begin position="3"/>
        <end position="137"/>
    </location>
</feature>
<dbReference type="OrthoDB" id="5511415at2"/>
<proteinExistence type="predicted"/>
<evidence type="ECO:0000259" key="1">
    <source>
        <dbReference type="PROSITE" id="PS50995"/>
    </source>
</evidence>
<dbReference type="Proteomes" id="UP000266568">
    <property type="component" value="Unassembled WGS sequence"/>
</dbReference>
<protein>
    <submittedName>
        <fullName evidence="2">MarR family transcriptional regulator</fullName>
    </submittedName>
</protein>
<reference evidence="2 3" key="1">
    <citation type="submission" date="2018-08" db="EMBL/GenBank/DDBJ databases">
        <title>Genomic Encyclopedia of Type Strains, Phase IV (KMG-IV): sequencing the most valuable type-strain genomes for metagenomic binning, comparative biology and taxonomic classification.</title>
        <authorList>
            <person name="Goeker M."/>
        </authorList>
    </citation>
    <scope>NUCLEOTIDE SEQUENCE [LARGE SCALE GENOMIC DNA]</scope>
    <source>
        <strain evidence="2 3">DSM 25527</strain>
    </source>
</reference>
<comment type="caution">
    <text evidence="2">The sequence shown here is derived from an EMBL/GenBank/DDBJ whole genome shotgun (WGS) entry which is preliminary data.</text>
</comment>
<dbReference type="InterPro" id="IPR036388">
    <property type="entry name" value="WH-like_DNA-bd_sf"/>
</dbReference>
<dbReference type="Gene3D" id="1.10.10.10">
    <property type="entry name" value="Winged helix-like DNA-binding domain superfamily/Winged helix DNA-binding domain"/>
    <property type="match status" value="1"/>
</dbReference>
<dbReference type="InterPro" id="IPR036390">
    <property type="entry name" value="WH_DNA-bd_sf"/>
</dbReference>